<dbReference type="Pfam" id="PF01925">
    <property type="entry name" value="TauE"/>
    <property type="match status" value="1"/>
</dbReference>
<keyword evidence="4 5" id="KW-0472">Membrane</keyword>
<protein>
    <recommendedName>
        <fullName evidence="5">Probable membrane transporter protein</fullName>
    </recommendedName>
</protein>
<name>A0A3B7MXV2_9BACT</name>
<comment type="subcellular location">
    <subcellularLocation>
        <location evidence="5">Cell membrane</location>
        <topology evidence="5">Multi-pass membrane protein</topology>
    </subcellularLocation>
    <subcellularLocation>
        <location evidence="1">Membrane</location>
        <topology evidence="1">Multi-pass membrane protein</topology>
    </subcellularLocation>
</comment>
<dbReference type="KEGG" id="pseg:D3H65_22165"/>
<proteinExistence type="inferred from homology"/>
<evidence type="ECO:0000256" key="3">
    <source>
        <dbReference type="ARBA" id="ARBA00022989"/>
    </source>
</evidence>
<accession>A0A3B7MXV2</accession>
<evidence type="ECO:0000256" key="1">
    <source>
        <dbReference type="ARBA" id="ARBA00004141"/>
    </source>
</evidence>
<dbReference type="GO" id="GO:0005886">
    <property type="term" value="C:plasma membrane"/>
    <property type="evidence" value="ECO:0007669"/>
    <property type="project" value="UniProtKB-SubCell"/>
</dbReference>
<evidence type="ECO:0000256" key="5">
    <source>
        <dbReference type="RuleBase" id="RU363041"/>
    </source>
</evidence>
<dbReference type="OrthoDB" id="8559161at2"/>
<dbReference type="Proteomes" id="UP000263900">
    <property type="component" value="Chromosome"/>
</dbReference>
<gene>
    <name evidence="6" type="ORF">D3H65_22165</name>
</gene>
<dbReference type="PANTHER" id="PTHR43701">
    <property type="entry name" value="MEMBRANE TRANSPORTER PROTEIN MJ0441-RELATED"/>
    <property type="match status" value="1"/>
</dbReference>
<feature type="transmembrane region" description="Helical" evidence="5">
    <location>
        <begin position="247"/>
        <end position="265"/>
    </location>
</feature>
<dbReference type="RefSeq" id="WP_119052412.1">
    <property type="nucleotide sequence ID" value="NZ_CP032157.1"/>
</dbReference>
<feature type="transmembrane region" description="Helical" evidence="5">
    <location>
        <begin position="218"/>
        <end position="235"/>
    </location>
</feature>
<feature type="transmembrane region" description="Helical" evidence="5">
    <location>
        <begin position="149"/>
        <end position="181"/>
    </location>
</feature>
<reference evidence="6 7" key="1">
    <citation type="submission" date="2018-09" db="EMBL/GenBank/DDBJ databases">
        <title>Genome sequencing of strain 6GH32-13.</title>
        <authorList>
            <person name="Weon H.-Y."/>
            <person name="Heo J."/>
            <person name="Kwon S.-W."/>
        </authorList>
    </citation>
    <scope>NUCLEOTIDE SEQUENCE [LARGE SCALE GENOMIC DNA]</scope>
    <source>
        <strain evidence="6 7">5GH32-13</strain>
    </source>
</reference>
<feature type="transmembrane region" description="Helical" evidence="5">
    <location>
        <begin position="7"/>
        <end position="34"/>
    </location>
</feature>
<organism evidence="6 7">
    <name type="scientific">Paraflavitalea soli</name>
    <dbReference type="NCBI Taxonomy" id="2315862"/>
    <lineage>
        <taxon>Bacteria</taxon>
        <taxon>Pseudomonadati</taxon>
        <taxon>Bacteroidota</taxon>
        <taxon>Chitinophagia</taxon>
        <taxon>Chitinophagales</taxon>
        <taxon>Chitinophagaceae</taxon>
        <taxon>Paraflavitalea</taxon>
    </lineage>
</organism>
<sequence>MEIAGYIIAVLIGLSLGLVGGGGSIITVPVLVYLLHVEPVLATMYSLFVVGSCSLVGSVKAFKKGLVDIPVVFVFGSASMLSVFIARHHLVPLLPDHFFTIGPLVVTKAVFLMLLFGLLMLLTSVSMIRSSTRNQLAAVPAQDQPRKMLPLFLQGVGVGIVTGLLGAGGGFLIIPALVLFGKLPMKTAVGSSLTIMTFSSLFGFFSTMAQYTINWTQLLSFTTIAIGGIFIGTALSDRISANSLRKGFGWFVLIIALVVLSRELFFS</sequence>
<feature type="transmembrane region" description="Helical" evidence="5">
    <location>
        <begin position="66"/>
        <end position="86"/>
    </location>
</feature>
<evidence type="ECO:0000256" key="4">
    <source>
        <dbReference type="ARBA" id="ARBA00023136"/>
    </source>
</evidence>
<keyword evidence="3 5" id="KW-1133">Transmembrane helix</keyword>
<feature type="transmembrane region" description="Helical" evidence="5">
    <location>
        <begin position="40"/>
        <end position="59"/>
    </location>
</feature>
<dbReference type="AlphaFoldDB" id="A0A3B7MXV2"/>
<feature type="transmembrane region" description="Helical" evidence="5">
    <location>
        <begin position="187"/>
        <end position="206"/>
    </location>
</feature>
<evidence type="ECO:0000313" key="7">
    <source>
        <dbReference type="Proteomes" id="UP000263900"/>
    </source>
</evidence>
<evidence type="ECO:0000313" key="6">
    <source>
        <dbReference type="EMBL" id="AXY76535.1"/>
    </source>
</evidence>
<keyword evidence="5" id="KW-1003">Cell membrane</keyword>
<keyword evidence="2 5" id="KW-0812">Transmembrane</keyword>
<dbReference type="EMBL" id="CP032157">
    <property type="protein sequence ID" value="AXY76535.1"/>
    <property type="molecule type" value="Genomic_DNA"/>
</dbReference>
<dbReference type="PANTHER" id="PTHR43701:SF2">
    <property type="entry name" value="MEMBRANE TRANSPORTER PROTEIN YJNA-RELATED"/>
    <property type="match status" value="1"/>
</dbReference>
<evidence type="ECO:0000256" key="2">
    <source>
        <dbReference type="ARBA" id="ARBA00022692"/>
    </source>
</evidence>
<dbReference type="InterPro" id="IPR051598">
    <property type="entry name" value="TSUP/Inactive_protease-like"/>
</dbReference>
<dbReference type="InterPro" id="IPR002781">
    <property type="entry name" value="TM_pro_TauE-like"/>
</dbReference>
<feature type="transmembrane region" description="Helical" evidence="5">
    <location>
        <begin position="106"/>
        <end position="128"/>
    </location>
</feature>
<comment type="similarity">
    <text evidence="5">Belongs to the 4-toluene sulfonate uptake permease (TSUP) (TC 2.A.102) family.</text>
</comment>
<keyword evidence="7" id="KW-1185">Reference proteome</keyword>